<dbReference type="AlphaFoldDB" id="A0A0J8UIU3"/>
<dbReference type="VEuPathDB" id="FungiDB:CIHG_05197"/>
<organism evidence="1 2">
    <name type="scientific">Coccidioides immitis H538.4</name>
    <dbReference type="NCBI Taxonomy" id="396776"/>
    <lineage>
        <taxon>Eukaryota</taxon>
        <taxon>Fungi</taxon>
        <taxon>Dikarya</taxon>
        <taxon>Ascomycota</taxon>
        <taxon>Pezizomycotina</taxon>
        <taxon>Eurotiomycetes</taxon>
        <taxon>Eurotiomycetidae</taxon>
        <taxon>Onygenales</taxon>
        <taxon>Onygenaceae</taxon>
        <taxon>Coccidioides</taxon>
    </lineage>
</organism>
<evidence type="ECO:0000313" key="1">
    <source>
        <dbReference type="EMBL" id="KMU87403.1"/>
    </source>
</evidence>
<reference evidence="2" key="1">
    <citation type="journal article" date="2010" name="Genome Res.">
        <title>Population genomic sequencing of Coccidioides fungi reveals recent hybridization and transposon control.</title>
        <authorList>
            <person name="Neafsey D.E."/>
            <person name="Barker B.M."/>
            <person name="Sharpton T.J."/>
            <person name="Stajich J.E."/>
            <person name="Park D.J."/>
            <person name="Whiston E."/>
            <person name="Hung C.-Y."/>
            <person name="McMahan C."/>
            <person name="White J."/>
            <person name="Sykes S."/>
            <person name="Heiman D."/>
            <person name="Young S."/>
            <person name="Zeng Q."/>
            <person name="Abouelleil A."/>
            <person name="Aftuck L."/>
            <person name="Bessette D."/>
            <person name="Brown A."/>
            <person name="FitzGerald M."/>
            <person name="Lui A."/>
            <person name="Macdonald J.P."/>
            <person name="Priest M."/>
            <person name="Orbach M.J."/>
            <person name="Galgiani J.N."/>
            <person name="Kirkland T.N."/>
            <person name="Cole G.T."/>
            <person name="Birren B.W."/>
            <person name="Henn M.R."/>
            <person name="Taylor J.W."/>
            <person name="Rounsley S.D."/>
        </authorList>
    </citation>
    <scope>NUCLEOTIDE SEQUENCE [LARGE SCALE GENOMIC DNA]</scope>
    <source>
        <strain evidence="2">H538.4</strain>
    </source>
</reference>
<evidence type="ECO:0000313" key="2">
    <source>
        <dbReference type="Proteomes" id="UP000054563"/>
    </source>
</evidence>
<accession>A0A0J8UIU3</accession>
<protein>
    <submittedName>
        <fullName evidence="1">Guanosine-diphosphatase</fullName>
    </submittedName>
</protein>
<sequence length="43" mass="4787">MPLDREVKTAKKIDGNELGWCLGASLPLLSKDSGWQCRVKQIT</sequence>
<proteinExistence type="predicted"/>
<gene>
    <name evidence="1" type="ORF">CIHG_05197</name>
</gene>
<dbReference type="Proteomes" id="UP000054563">
    <property type="component" value="Unassembled WGS sequence"/>
</dbReference>
<dbReference type="EMBL" id="DS016998">
    <property type="protein sequence ID" value="KMU87403.1"/>
    <property type="molecule type" value="Genomic_DNA"/>
</dbReference>
<name>A0A0J8UIU3_COCIT</name>
<dbReference type="STRING" id="396776.A0A0J8UIU3"/>